<feature type="compositionally biased region" description="Basic and acidic residues" evidence="1">
    <location>
        <begin position="323"/>
        <end position="333"/>
    </location>
</feature>
<dbReference type="AlphaFoldDB" id="A0A4S8QQX4"/>
<evidence type="ECO:0000313" key="2">
    <source>
        <dbReference type="EMBL" id="THV43839.1"/>
    </source>
</evidence>
<keyword evidence="3" id="KW-1185">Reference proteome</keyword>
<comment type="caution">
    <text evidence="2">The sequence shown here is derived from an EMBL/GenBank/DDBJ whole genome shotgun (WGS) entry which is preliminary data.</text>
</comment>
<organism evidence="2 3">
    <name type="scientific">Botrytis galanthina</name>
    <dbReference type="NCBI Taxonomy" id="278940"/>
    <lineage>
        <taxon>Eukaryota</taxon>
        <taxon>Fungi</taxon>
        <taxon>Dikarya</taxon>
        <taxon>Ascomycota</taxon>
        <taxon>Pezizomycotina</taxon>
        <taxon>Leotiomycetes</taxon>
        <taxon>Helotiales</taxon>
        <taxon>Sclerotiniaceae</taxon>
        <taxon>Botrytis</taxon>
    </lineage>
</organism>
<feature type="compositionally biased region" description="Polar residues" evidence="1">
    <location>
        <begin position="280"/>
        <end position="290"/>
    </location>
</feature>
<sequence>MPTIEHCLTNFQPFIDLKVSSSRSHSYGDPIYRELGEKADVGDWDDFTIENLKNLRNLAALLNKEIEMTLPERFSSDLMLYSEANLDSFVANTLLYTVKTVLGHIFEDLPISILSQVPFLARSLKKSDPIPVLQRYTPDYSVFRGDLEGSLADSDKAALVVGDAKLIGTGAINDKELLQKGKSTAQRHHMGQLLWYCCRRKTRFAMHISEHYLVVAQCTYRGSTTDSNVEEIEIAISEALAQADVAVAKALEGMVSSEEIDSSVDPVTPTKMNKRMKPTSDGSNFESSPASLPKRNKASPETTSATTSQLFSSPPRSSPGSKQGDDTHPHEDYDSTQSPVFVSSQFSENGGMNNNKVKALSKDGGFQVHLFTLDLRKSEAKDAPLVVLGIIALAALVDVDDRVHAKLRMSRESIKVTDYF</sequence>
<protein>
    <submittedName>
        <fullName evidence="2">Uncharacterized protein</fullName>
    </submittedName>
</protein>
<feature type="region of interest" description="Disordered" evidence="1">
    <location>
        <begin position="256"/>
        <end position="337"/>
    </location>
</feature>
<feature type="compositionally biased region" description="Polar residues" evidence="1">
    <location>
        <begin position="299"/>
        <end position="321"/>
    </location>
</feature>
<evidence type="ECO:0000313" key="3">
    <source>
        <dbReference type="Proteomes" id="UP000308671"/>
    </source>
</evidence>
<reference evidence="2 3" key="1">
    <citation type="submission" date="2017-12" db="EMBL/GenBank/DDBJ databases">
        <title>Comparative genomics of Botrytis spp.</title>
        <authorList>
            <person name="Valero-Jimenez C.A."/>
            <person name="Tapia P."/>
            <person name="Veloso J."/>
            <person name="Silva-Moreno E."/>
            <person name="Staats M."/>
            <person name="Valdes J.H."/>
            <person name="Van Kan J.A.L."/>
        </authorList>
    </citation>
    <scope>NUCLEOTIDE SEQUENCE [LARGE SCALE GENOMIC DNA]</scope>
    <source>
        <strain evidence="2 3">MUCL435</strain>
    </source>
</reference>
<name>A0A4S8QQX4_9HELO</name>
<gene>
    <name evidence="2" type="ORF">BGAL_0871g00010</name>
</gene>
<dbReference type="Proteomes" id="UP000308671">
    <property type="component" value="Unassembled WGS sequence"/>
</dbReference>
<accession>A0A4S8QQX4</accession>
<proteinExistence type="predicted"/>
<dbReference type="OrthoDB" id="4367324at2759"/>
<evidence type="ECO:0000256" key="1">
    <source>
        <dbReference type="SAM" id="MobiDB-lite"/>
    </source>
</evidence>
<dbReference type="EMBL" id="PQXL01000866">
    <property type="protein sequence ID" value="THV43839.1"/>
    <property type="molecule type" value="Genomic_DNA"/>
</dbReference>